<evidence type="ECO:0000256" key="23">
    <source>
        <dbReference type="ARBA" id="ARBA00078169"/>
    </source>
</evidence>
<evidence type="ECO:0000256" key="1">
    <source>
        <dbReference type="ARBA" id="ARBA00001937"/>
    </source>
</evidence>
<feature type="domain" description="Carrier" evidence="25">
    <location>
        <begin position="3943"/>
        <end position="4018"/>
    </location>
</feature>
<dbReference type="PROSITE" id="PS00606">
    <property type="entry name" value="KS3_1"/>
    <property type="match status" value="1"/>
</dbReference>
<keyword evidence="4" id="KW-0596">Phosphopantetheine</keyword>
<dbReference type="SUPFAM" id="SSF55048">
    <property type="entry name" value="Probable ACP-binding domain of malonyl-CoA ACP transacylase"/>
    <property type="match status" value="1"/>
</dbReference>
<dbReference type="FunFam" id="1.10.1200.10:FF:000005">
    <property type="entry name" value="Nonribosomal peptide synthetase 1"/>
    <property type="match status" value="1"/>
</dbReference>
<evidence type="ECO:0000256" key="5">
    <source>
        <dbReference type="ARBA" id="ARBA00022553"/>
    </source>
</evidence>
<feature type="domain" description="Carrier" evidence="25">
    <location>
        <begin position="5001"/>
        <end position="5075"/>
    </location>
</feature>
<keyword evidence="12" id="KW-0045">Antibiotic biosynthesis</keyword>
<dbReference type="RefSeq" id="WP_138185517.1">
    <property type="nucleotide sequence ID" value="NZ_LS992241.1"/>
</dbReference>
<dbReference type="GO" id="GO:0044550">
    <property type="term" value="P:secondary metabolite biosynthetic process"/>
    <property type="evidence" value="ECO:0007669"/>
    <property type="project" value="TreeGrafter"/>
</dbReference>
<evidence type="ECO:0000256" key="4">
    <source>
        <dbReference type="ARBA" id="ARBA00022450"/>
    </source>
</evidence>
<dbReference type="SMART" id="SM00823">
    <property type="entry name" value="PKS_PP"/>
    <property type="match status" value="5"/>
</dbReference>
<evidence type="ECO:0000256" key="24">
    <source>
        <dbReference type="ARBA" id="ARBA00084020"/>
    </source>
</evidence>
<evidence type="ECO:0000256" key="8">
    <source>
        <dbReference type="ARBA" id="ARBA00022832"/>
    </source>
</evidence>
<keyword evidence="9" id="KW-0521">NADP</keyword>
<evidence type="ECO:0000256" key="9">
    <source>
        <dbReference type="ARBA" id="ARBA00022857"/>
    </source>
</evidence>
<dbReference type="PROSITE" id="PS00455">
    <property type="entry name" value="AMP_BINDING"/>
    <property type="match status" value="3"/>
</dbReference>
<dbReference type="GO" id="GO:0034081">
    <property type="term" value="C:polyketide synthase complex"/>
    <property type="evidence" value="ECO:0007669"/>
    <property type="project" value="UniProtKB-ARBA"/>
</dbReference>
<dbReference type="SUPFAM" id="SSF52777">
    <property type="entry name" value="CoA-dependent acyltransferases"/>
    <property type="match status" value="8"/>
</dbReference>
<dbReference type="FunFam" id="3.40.50.12780:FF:000012">
    <property type="entry name" value="Non-ribosomal peptide synthetase"/>
    <property type="match status" value="1"/>
</dbReference>
<feature type="domain" description="Ketosynthase family 3 (KS3)" evidence="26">
    <location>
        <begin position="3130"/>
        <end position="3553"/>
    </location>
</feature>
<dbReference type="Gene3D" id="3.30.300.30">
    <property type="match status" value="3"/>
</dbReference>
<feature type="domain" description="Carrier" evidence="25">
    <location>
        <begin position="1981"/>
        <end position="2056"/>
    </location>
</feature>
<dbReference type="InterPro" id="IPR000873">
    <property type="entry name" value="AMP-dep_synth/lig_dom"/>
</dbReference>
<feature type="domain" description="Ketosynthase family 3 (KS3)" evidence="26">
    <location>
        <begin position="1065"/>
        <end position="1490"/>
    </location>
</feature>
<dbReference type="NCBIfam" id="TIGR01733">
    <property type="entry name" value="AA-adenyl-dom"/>
    <property type="match status" value="3"/>
</dbReference>
<dbReference type="GO" id="GO:0004315">
    <property type="term" value="F:3-oxoacyl-[acyl-carrier-protein] synthase activity"/>
    <property type="evidence" value="ECO:0007669"/>
    <property type="project" value="InterPro"/>
</dbReference>
<dbReference type="InterPro" id="IPR014031">
    <property type="entry name" value="Ketoacyl_synth_C"/>
</dbReference>
<dbReference type="InterPro" id="IPR001242">
    <property type="entry name" value="Condensation_dom"/>
</dbReference>
<dbReference type="PANTHER" id="PTHR45527">
    <property type="entry name" value="NONRIBOSOMAL PEPTIDE SYNTHETASE"/>
    <property type="match status" value="1"/>
</dbReference>
<dbReference type="Pfam" id="PF00501">
    <property type="entry name" value="AMP-binding"/>
    <property type="match status" value="3"/>
</dbReference>
<keyword evidence="5" id="KW-0597">Phosphoprotein</keyword>
<keyword evidence="7" id="KW-0677">Repeat</keyword>
<dbReference type="FunFam" id="1.10.1200.10:FF:000016">
    <property type="entry name" value="Non-ribosomal peptide synthase"/>
    <property type="match status" value="1"/>
</dbReference>
<dbReference type="Gene3D" id="3.30.70.250">
    <property type="entry name" value="Malonyl-CoA ACP transacylase, ACP-binding"/>
    <property type="match status" value="1"/>
</dbReference>
<evidence type="ECO:0000256" key="18">
    <source>
        <dbReference type="ARBA" id="ARBA00052745"/>
    </source>
</evidence>
<keyword evidence="8" id="KW-0276">Fatty acid metabolism</keyword>
<dbReference type="CDD" id="cd12117">
    <property type="entry name" value="A_NRPS_Srf_like"/>
    <property type="match status" value="1"/>
</dbReference>
<evidence type="ECO:0000256" key="12">
    <source>
        <dbReference type="ARBA" id="ARBA00023194"/>
    </source>
</evidence>
<evidence type="ECO:0000256" key="15">
    <source>
        <dbReference type="ARBA" id="ARBA00050973"/>
    </source>
</evidence>
<accession>A0A383R9U6</accession>
<dbReference type="FunFam" id="3.40.50.980:FF:000001">
    <property type="entry name" value="Non-ribosomal peptide synthetase"/>
    <property type="match status" value="3"/>
</dbReference>
<dbReference type="Pfam" id="PF16197">
    <property type="entry name" value="KAsynt_C_assoc"/>
    <property type="match status" value="2"/>
</dbReference>
<evidence type="ECO:0000259" key="25">
    <source>
        <dbReference type="PROSITE" id="PS50075"/>
    </source>
</evidence>
<dbReference type="InterPro" id="IPR014030">
    <property type="entry name" value="Ketoacyl_synth_N"/>
</dbReference>
<evidence type="ECO:0000256" key="6">
    <source>
        <dbReference type="ARBA" id="ARBA00022679"/>
    </source>
</evidence>
<dbReference type="Proteomes" id="UP000304148">
    <property type="component" value="Chromosome"/>
</dbReference>
<dbReference type="Gene3D" id="3.40.366.10">
    <property type="entry name" value="Malonyl-Coenzyme A Acyl Carrier Protein, domain 2"/>
    <property type="match status" value="1"/>
</dbReference>
<dbReference type="InterPro" id="IPR001227">
    <property type="entry name" value="Ac_transferase_dom_sf"/>
</dbReference>
<dbReference type="Pfam" id="PF13193">
    <property type="entry name" value="AMP-binding_C"/>
    <property type="match status" value="2"/>
</dbReference>
<evidence type="ECO:0000313" key="28">
    <source>
        <dbReference type="Proteomes" id="UP000304148"/>
    </source>
</evidence>
<dbReference type="Pfam" id="PF00109">
    <property type="entry name" value="ketoacyl-synt"/>
    <property type="match status" value="2"/>
</dbReference>
<comment type="cofactor">
    <cofactor evidence="2">
        <name>pantetheine 4'-phosphate</name>
        <dbReference type="ChEBI" id="CHEBI:47942"/>
    </cofactor>
</comment>
<dbReference type="GO" id="GO:0031177">
    <property type="term" value="F:phosphopantetheine binding"/>
    <property type="evidence" value="ECO:0007669"/>
    <property type="project" value="InterPro"/>
</dbReference>
<dbReference type="Pfam" id="PF02801">
    <property type="entry name" value="Ketoacyl-synt_C"/>
    <property type="match status" value="2"/>
</dbReference>
<dbReference type="Gene3D" id="3.30.559.10">
    <property type="entry name" value="Chloramphenicol acetyltransferase-like domain"/>
    <property type="match status" value="4"/>
</dbReference>
<name>A0A383R9U6_PAEAL</name>
<dbReference type="Pfam" id="PF00550">
    <property type="entry name" value="PP-binding"/>
    <property type="match status" value="5"/>
</dbReference>
<dbReference type="PROSITE" id="PS50075">
    <property type="entry name" value="CARRIER"/>
    <property type="match status" value="5"/>
</dbReference>
<comment type="function">
    <text evidence="19">Part of the PpsABCDE complex involved in the biosynthesis of the lipid core common to phthiocerols and phenolphthiocerols by successive additions of malonyl-CoA or methylmalonyl-CoA extender units. PpsA can accept as substrate the activated forms of either icosanoyl (C20), docosanoyl (C22) or lignoceroyl (C24) groups from FadD26, or a (4-hydroxyphenyl)-C17 or (4-hydroxyphenyl)-C19 fatty acyl from FadD29. PpsA initiates the biosynthesis and extends its substrate using a malonyl-CoA extender unit. The PpsB and PpsC proteins add the second and third malonyl-CoA extender units. PpsD adds an (R)-methylmalonyl unit and PpsE adds a second (R)-methylmalonyl unit. The incorporation of the methylmalonyl units results in formation of two branched methyl groups in the elongated product.</text>
</comment>
<evidence type="ECO:0000256" key="3">
    <source>
        <dbReference type="ARBA" id="ARBA00006432"/>
    </source>
</evidence>
<dbReference type="InterPro" id="IPR036736">
    <property type="entry name" value="ACP-like_sf"/>
</dbReference>
<dbReference type="SMART" id="SM00827">
    <property type="entry name" value="PKS_AT"/>
    <property type="match status" value="1"/>
</dbReference>
<comment type="catalytic activity">
    <reaction evidence="17">
        <text>docosanoyl-[(phenol)carboxyphthiodiolenone synthase] + 2 (S)-methylmalonyl-CoA + 3 malonyl-CoA + 5 NADPH + 10 H(+) = C34-carboxyphthiodiolenone-[(phenol)carboxyphthiodiolenone synthase] + 5 CO2 + 5 NADP(+) + 5 CoA + 2 H2O</text>
        <dbReference type="Rhea" id="RHEA:57752"/>
        <dbReference type="Rhea" id="RHEA-COMP:14987"/>
        <dbReference type="Rhea" id="RHEA-COMP:14988"/>
        <dbReference type="ChEBI" id="CHEBI:15377"/>
        <dbReference type="ChEBI" id="CHEBI:15378"/>
        <dbReference type="ChEBI" id="CHEBI:16526"/>
        <dbReference type="ChEBI" id="CHEBI:57287"/>
        <dbReference type="ChEBI" id="CHEBI:57327"/>
        <dbReference type="ChEBI" id="CHEBI:57384"/>
        <dbReference type="ChEBI" id="CHEBI:57783"/>
        <dbReference type="ChEBI" id="CHEBI:58349"/>
        <dbReference type="ChEBI" id="CHEBI:142237"/>
        <dbReference type="ChEBI" id="CHEBI:142238"/>
        <dbReference type="EC" id="2.3.1.292"/>
    </reaction>
</comment>
<dbReference type="GO" id="GO:0043041">
    <property type="term" value="P:amino acid activation for nonribosomal peptide biosynthetic process"/>
    <property type="evidence" value="ECO:0007669"/>
    <property type="project" value="TreeGrafter"/>
</dbReference>
<dbReference type="Gene3D" id="3.40.50.980">
    <property type="match status" value="6"/>
</dbReference>
<keyword evidence="6" id="KW-0808">Transferase</keyword>
<evidence type="ECO:0000259" key="26">
    <source>
        <dbReference type="PROSITE" id="PS52004"/>
    </source>
</evidence>
<evidence type="ECO:0000313" key="27">
    <source>
        <dbReference type="EMBL" id="SYX83421.1"/>
    </source>
</evidence>
<feature type="domain" description="Carrier" evidence="25">
    <location>
        <begin position="3034"/>
        <end position="3109"/>
    </location>
</feature>
<evidence type="ECO:0000256" key="13">
    <source>
        <dbReference type="ARBA" id="ARBA00023268"/>
    </source>
</evidence>
<dbReference type="InterPro" id="IPR020841">
    <property type="entry name" value="PKS_Beta-ketoAc_synthase_dom"/>
</dbReference>
<evidence type="ECO:0000256" key="20">
    <source>
        <dbReference type="ARBA" id="ARBA00066974"/>
    </source>
</evidence>
<dbReference type="InterPro" id="IPR016035">
    <property type="entry name" value="Acyl_Trfase/lysoPLipase"/>
</dbReference>
<dbReference type="Gene3D" id="1.10.1200.10">
    <property type="entry name" value="ACP-like"/>
    <property type="match status" value="5"/>
</dbReference>
<evidence type="ECO:0000256" key="16">
    <source>
        <dbReference type="ARBA" id="ARBA00051971"/>
    </source>
</evidence>
<evidence type="ECO:0000256" key="19">
    <source>
        <dbReference type="ARBA" id="ARBA00058455"/>
    </source>
</evidence>
<evidence type="ECO:0000256" key="22">
    <source>
        <dbReference type="ARBA" id="ARBA00075053"/>
    </source>
</evidence>
<dbReference type="SMART" id="SM00825">
    <property type="entry name" value="PKS_KS"/>
    <property type="match status" value="2"/>
</dbReference>
<comment type="catalytic activity">
    <reaction evidence="16">
        <text>19-(4-hydroxyphenyl)nonadecanoyl-[(phenol)carboxyphthiodiolenone synthase] + 2 (S)-methylmalonyl-CoA + 3 malonyl-CoA + 5 NADPH + 10 H(+) = C37-(phenol)carboxyphthiodiolenone-[(phenol)carboxyphthiodiolenone synthase] + 5 CO2 + 5 NADP(+) + 5 CoA + 2 H2O</text>
        <dbReference type="Rhea" id="RHEA:57760"/>
        <dbReference type="Rhea" id="RHEA-COMP:14273"/>
        <dbReference type="Rhea" id="RHEA-COMP:14990"/>
        <dbReference type="ChEBI" id="CHEBI:15377"/>
        <dbReference type="ChEBI" id="CHEBI:15378"/>
        <dbReference type="ChEBI" id="CHEBI:16526"/>
        <dbReference type="ChEBI" id="CHEBI:57287"/>
        <dbReference type="ChEBI" id="CHEBI:57327"/>
        <dbReference type="ChEBI" id="CHEBI:57384"/>
        <dbReference type="ChEBI" id="CHEBI:57783"/>
        <dbReference type="ChEBI" id="CHEBI:58349"/>
        <dbReference type="ChEBI" id="CHEBI:133301"/>
        <dbReference type="ChEBI" id="CHEBI:142260"/>
        <dbReference type="EC" id="2.3.1.292"/>
    </reaction>
</comment>
<dbReference type="CDD" id="cd05930">
    <property type="entry name" value="A_NRPS"/>
    <property type="match status" value="2"/>
</dbReference>
<evidence type="ECO:0000256" key="17">
    <source>
        <dbReference type="ARBA" id="ARBA00052119"/>
    </source>
</evidence>
<evidence type="ECO:0000256" key="21">
    <source>
        <dbReference type="ARBA" id="ARBA00073623"/>
    </source>
</evidence>
<dbReference type="EMBL" id="LS992241">
    <property type="protein sequence ID" value="SYX83421.1"/>
    <property type="molecule type" value="Genomic_DNA"/>
</dbReference>
<evidence type="ECO:0000256" key="7">
    <source>
        <dbReference type="ARBA" id="ARBA00022737"/>
    </source>
</evidence>
<dbReference type="InterPro" id="IPR009081">
    <property type="entry name" value="PP-bd_ACP"/>
</dbReference>
<dbReference type="InterPro" id="IPR016039">
    <property type="entry name" value="Thiolase-like"/>
</dbReference>
<dbReference type="InterPro" id="IPR025110">
    <property type="entry name" value="AMP-bd_C"/>
</dbReference>
<dbReference type="Pfam" id="PF00698">
    <property type="entry name" value="Acyl_transf_1"/>
    <property type="match status" value="1"/>
</dbReference>
<dbReference type="GO" id="GO:0017000">
    <property type="term" value="P:antibiotic biosynthetic process"/>
    <property type="evidence" value="ECO:0007669"/>
    <property type="project" value="UniProtKB-KW"/>
</dbReference>
<gene>
    <name evidence="27" type="ORF">PBLR_11843</name>
</gene>
<dbReference type="Gene3D" id="1.10.1240.100">
    <property type="match status" value="1"/>
</dbReference>
<proteinExistence type="inferred from homology"/>
<dbReference type="Gene3D" id="3.40.47.10">
    <property type="match status" value="2"/>
</dbReference>
<dbReference type="PROSITE" id="PS52004">
    <property type="entry name" value="KS3_2"/>
    <property type="match status" value="2"/>
</dbReference>
<dbReference type="InterPro" id="IPR020806">
    <property type="entry name" value="PKS_PP-bd"/>
</dbReference>
<dbReference type="NCBIfam" id="NF003417">
    <property type="entry name" value="PRK04813.1"/>
    <property type="match status" value="3"/>
</dbReference>
<dbReference type="SUPFAM" id="SSF53901">
    <property type="entry name" value="Thiolase-like"/>
    <property type="match status" value="2"/>
</dbReference>
<dbReference type="Gene3D" id="3.30.70.3290">
    <property type="match status" value="2"/>
</dbReference>
<comment type="catalytic activity">
    <reaction evidence="18">
        <text>icosanoyl-[(phenol)carboxyphthiodiolenone synthase] + 2 (S)-methylmalonyl-CoA + 3 malonyl-CoA + 5 NADPH + 10 H(+) = C32-carboxyphthiodiolenone-[(phenol)carboxyphthiodiolenone synthase] + 5 CO2 + 5 NADP(+) + 5 CoA + 2 H2O</text>
        <dbReference type="Rhea" id="RHEA:57748"/>
        <dbReference type="Rhea" id="RHEA-COMP:14985"/>
        <dbReference type="Rhea" id="RHEA-COMP:14986"/>
        <dbReference type="ChEBI" id="CHEBI:15377"/>
        <dbReference type="ChEBI" id="CHEBI:15378"/>
        <dbReference type="ChEBI" id="CHEBI:16526"/>
        <dbReference type="ChEBI" id="CHEBI:57287"/>
        <dbReference type="ChEBI" id="CHEBI:57327"/>
        <dbReference type="ChEBI" id="CHEBI:57384"/>
        <dbReference type="ChEBI" id="CHEBI:57783"/>
        <dbReference type="ChEBI" id="CHEBI:58349"/>
        <dbReference type="ChEBI" id="CHEBI:87848"/>
        <dbReference type="ChEBI" id="CHEBI:142236"/>
        <dbReference type="EC" id="2.3.1.292"/>
    </reaction>
</comment>
<dbReference type="FunFam" id="3.30.300.30:FF:000015">
    <property type="entry name" value="Nonribosomal peptide synthase SidD"/>
    <property type="match status" value="1"/>
</dbReference>
<dbReference type="SUPFAM" id="SSF47336">
    <property type="entry name" value="ACP-like"/>
    <property type="match status" value="5"/>
</dbReference>
<dbReference type="GO" id="GO:0006633">
    <property type="term" value="P:fatty acid biosynthetic process"/>
    <property type="evidence" value="ECO:0007669"/>
    <property type="project" value="InterPro"/>
</dbReference>
<keyword evidence="11" id="KW-0443">Lipid metabolism</keyword>
<dbReference type="FunFam" id="3.40.47.10:FF:000042">
    <property type="entry name" value="Polyketide synthase Pks13"/>
    <property type="match status" value="2"/>
</dbReference>
<dbReference type="InterPro" id="IPR010071">
    <property type="entry name" value="AA_adenyl_dom"/>
</dbReference>
<dbReference type="InterPro" id="IPR023213">
    <property type="entry name" value="CAT-like_dom_sf"/>
</dbReference>
<dbReference type="InterPro" id="IPR016036">
    <property type="entry name" value="Malonyl_transacylase_ACP-bd"/>
</dbReference>
<dbReference type="InterPro" id="IPR014043">
    <property type="entry name" value="Acyl_transferase_dom"/>
</dbReference>
<dbReference type="InterPro" id="IPR018201">
    <property type="entry name" value="Ketoacyl_synth_AS"/>
</dbReference>
<comment type="similarity">
    <text evidence="14">In the C-terminal section; belongs to the NRP synthetase family.</text>
</comment>
<comment type="similarity">
    <text evidence="3">Belongs to the ATP-dependent AMP-binding enzyme family.</text>
</comment>
<feature type="domain" description="Carrier" evidence="25">
    <location>
        <begin position="971"/>
        <end position="1046"/>
    </location>
</feature>
<dbReference type="InterPro" id="IPR045851">
    <property type="entry name" value="AMP-bd_C_sf"/>
</dbReference>
<protein>
    <recommendedName>
        <fullName evidence="21">Phenolphthiocerol/phthiocerol polyketide synthase subunit E</fullName>
        <ecNumber evidence="20">2.3.1.292</ecNumber>
    </recommendedName>
    <alternativeName>
        <fullName evidence="23">(Phenol)carboxyphthiodiolenone synthase subunit E</fullName>
    </alternativeName>
    <alternativeName>
        <fullName evidence="24">Beta-ketoacyl-acyl-carrier-protein synthase I</fullName>
    </alternativeName>
    <alternativeName>
        <fullName evidence="22">Phthiocerol synthesis polyketide synthase type I PpsE</fullName>
    </alternativeName>
</protein>
<dbReference type="Gene3D" id="3.30.559.30">
    <property type="entry name" value="Nonribosomal peptide synthetase, condensation domain"/>
    <property type="match status" value="4"/>
</dbReference>
<evidence type="ECO:0000256" key="2">
    <source>
        <dbReference type="ARBA" id="ARBA00001957"/>
    </source>
</evidence>
<dbReference type="PANTHER" id="PTHR45527:SF1">
    <property type="entry name" value="FATTY ACID SYNTHASE"/>
    <property type="match status" value="1"/>
</dbReference>
<evidence type="ECO:0000256" key="10">
    <source>
        <dbReference type="ARBA" id="ARBA00023002"/>
    </source>
</evidence>
<dbReference type="SUPFAM" id="SSF52151">
    <property type="entry name" value="FabD/lysophospholipase-like"/>
    <property type="match status" value="2"/>
</dbReference>
<dbReference type="CDD" id="cd00833">
    <property type="entry name" value="PKS"/>
    <property type="match status" value="2"/>
</dbReference>
<keyword evidence="13" id="KW-0511">Multifunctional enzyme</keyword>
<dbReference type="CDD" id="cd19531">
    <property type="entry name" value="LCL_NRPS-like"/>
    <property type="match status" value="2"/>
</dbReference>
<dbReference type="InterPro" id="IPR032821">
    <property type="entry name" value="PKS_assoc"/>
</dbReference>
<dbReference type="EC" id="2.3.1.292" evidence="20"/>
<dbReference type="GO" id="GO:0016491">
    <property type="term" value="F:oxidoreductase activity"/>
    <property type="evidence" value="ECO:0007669"/>
    <property type="project" value="UniProtKB-KW"/>
</dbReference>
<organism evidence="27 28">
    <name type="scientific">Paenibacillus alvei</name>
    <name type="common">Bacillus alvei</name>
    <dbReference type="NCBI Taxonomy" id="44250"/>
    <lineage>
        <taxon>Bacteria</taxon>
        <taxon>Bacillati</taxon>
        <taxon>Bacillota</taxon>
        <taxon>Bacilli</taxon>
        <taxon>Bacillales</taxon>
        <taxon>Paenibacillaceae</taxon>
        <taxon>Paenibacillus</taxon>
    </lineage>
</organism>
<keyword evidence="10" id="KW-0560">Oxidoreductase</keyword>
<dbReference type="SUPFAM" id="SSF56801">
    <property type="entry name" value="Acetyl-CoA synthetase-like"/>
    <property type="match status" value="3"/>
</dbReference>
<comment type="cofactor">
    <cofactor evidence="1">
        <name>NADP(+)</name>
        <dbReference type="ChEBI" id="CHEBI:58349"/>
    </cofactor>
</comment>
<dbReference type="Gene3D" id="2.30.38.10">
    <property type="entry name" value="Luciferase, Domain 3"/>
    <property type="match status" value="3"/>
</dbReference>
<comment type="catalytic activity">
    <reaction evidence="15">
        <text>17-(4-hydroxyphenyl)heptadecanoyl-[(phenol)carboxyphthiodiolenone synthase] + 2 (S)-methylmalonyl-CoA + 3 malonyl-CoA + 5 NADPH + 10 H(+) = C35-(phenol)carboxyphthiodiolenone-[(phenol)carboxyphthiodiolenone synthase] + 5 CO2 + 5 NADP(+) + 5 CoA + 2 H2O</text>
        <dbReference type="Rhea" id="RHEA:57756"/>
        <dbReference type="Rhea" id="RHEA-COMP:14272"/>
        <dbReference type="Rhea" id="RHEA-COMP:14989"/>
        <dbReference type="ChEBI" id="CHEBI:15377"/>
        <dbReference type="ChEBI" id="CHEBI:15378"/>
        <dbReference type="ChEBI" id="CHEBI:16526"/>
        <dbReference type="ChEBI" id="CHEBI:57287"/>
        <dbReference type="ChEBI" id="CHEBI:57327"/>
        <dbReference type="ChEBI" id="CHEBI:57384"/>
        <dbReference type="ChEBI" id="CHEBI:57783"/>
        <dbReference type="ChEBI" id="CHEBI:58349"/>
        <dbReference type="ChEBI" id="CHEBI:133300"/>
        <dbReference type="ChEBI" id="CHEBI:142259"/>
        <dbReference type="EC" id="2.3.1.292"/>
    </reaction>
</comment>
<evidence type="ECO:0000256" key="11">
    <source>
        <dbReference type="ARBA" id="ARBA00023098"/>
    </source>
</evidence>
<sequence>MVTRRLELTEVQKGIFFDCQIDDPLSYNITASIMLEGVDEARLEQALNLVIEEQEALRCSLDISNEMPLLVVHERINVQLTKLDFSAEPELQEERVKHQVEQELSRVFDLTAAPLFHASLIKLSDKKHIFLISIHHIISDGLSLEIWKQKLLEYDHKLARKVPIGIQPNSGFTDFMSQENTKLAQGGYDKEREYWAKKMIGAEPLALPNDFIRHQVHGIGKEKRFEISSDLLQQIHEQAREQEVTTFMFVLAAFGVLLNRYTQQEDVVFSSPFSYRPDMDFEESIGCFVYMLPMRLLLKDEQNFSEVLQQVSKELIEVYKHIGYPNNLIMRDNQLLPLPGTPSIFDVSFVYDIVEDSDQYELKAEILDQDRVTFPGSLMVILQHTPHKDLIKLQYKPELFADETIDLLGLRFMKLLELVSGQADIKIGEAELLLDQERSRILQQFNQTSYFTYEPRTIIERFHSKVAKHPERKALIDHDQVETYASVDAKANQLARNILQKTQGTPSCIGIQLERSVNLVISLLAVLKAGCAYVPIDPTYPSARKQFIFEDANVSYLITTSDLPFEEEWKVDIIDVGDPNIYSGDDSIPEVQLDPYSLAYIMYTSGSTGKPKGVMIENHSVVNTLLDLERRFPVEKHDLYLLKTPHTFDVSGTELFGWFMGEGSLLVLEPDGEKNPQIILEEIHKHKVTHINFVPTMFRAFLELLDNADNLSKLASLKWICIGGEAVTPDILHKFNSLHTDIKLENVYGPTECTIWASHYSIRGDDITRSIPIGEPLNETRWYIVGKQDQLQPIGIAGELCLSGVGLARGYLNRDELTKEKFVANPFYQEGIDPVYFRNMYRTGDLARWLPSGTIEFLGRIDFQEKVRGVRLETGEIENVLSQMEGITQAVVVVKKETGKSAALCAYYLSDDEIPVALLKEHLSKELPAYMIPSFFVHKRELPLNTSGKVNRNALIADKDYLDAASSSDTAPNTDLEVLIASVWQEVLGITHVGVDDSFFEIGGHSIALIQMHNKLKKALTQDFPITMLFQHPTVRLLADHFNQAEEETITDRKSFFQRDRKVVRSDIAIIGMSIHAPGASNIYDFWNNLKGGVESIHFYKDEELLELGIQPSLLKSPNYVKAKGRIDGIDEFDASFFEYTPGEVQMMSPQLRLLYQGTWEALEDAGYYPGSDNSKIGLFLGGSDDFEWYQKVLFGESGFSDKYQAFTLSTNHFLATRIAYKLDIKGPVYSALTGCSTTLVTPHLSCQSLILGECDIAVAGGITIELPNEGGYYYEEGMMFSPDGHCRPFDAKAKGTMFSNGMGLVVLKRLDEAIEDGDHIYAVIKGSAINNDGRQKIGFVAPSVDGQAEVIQEAYRVAGIDPETVTYVEAHGTGTSLGDPIEVESLTKAFASEKKQFCTLGSVKGNVGHTDTAAGVVGLAKVALSLEHKYIPPTVNYSEPNPKIDFASTPFTVQAKGMEWMTIGTDSKRRAGVNSFGVGGTNAHMVLEEAPNMIESGDPEQVNLLVFSAKSKEALANTSQNVVQHLIDNPSINVSDAAWTLQVGRKPFAFRKALVVNNRYASDPQLLLKQLQDAAVQELQPGKRQVYFLFPGQGSQYQGMGRSLYRSAEQSAVSRIFKQHMDHVLSCLTEDERLMFEDMIYGDSDSLQINQTENSQFALFATSYSLALTMLELGVKPAGMIGHSIGELAAAAVAGVFELKDAVEIVRLRGRLMQQREPGVMLAVMAAASMVEPELIPNVWIALENTTNSCVVGGREEAIALFEAKCEKLGWKAVRVKTSHAFHTPMMEEAAREFEKQLSTYRFNEPRIPVVSNVSGEWVSPSEMNRPSYWAAHILRPVNFAKCLAQILKSEHDVFIEVGAGRTLSTFARQHESKAAGQHFVNLIRHPQEALEDVEYIHHKLGLLWGAGVDLDWKAMRGNTVRKRVSLPTYVFDKGHFPIDIALSAPQASLPRSNAAVHQSSYSQHSQNHVDRLAVAATLRNQSELEQAVLDAYKSVFGFETIASDQDFFSLGGDSLKAVSLAHAIQQHAGIKVEIVDLFTYSSPSALVAHLHENSASTYQQVQITPAAQRDYYPLSSAQNRMYALHLLDPSSVAYNLPSATKIRGLLDRTRVEQTLEKLMLRHESLRTSFEIIGDQAGQIVHDFVEIPFTYREIDRFNDEDIMPLIRSFIKPFSLGSAPLFRVELIRTGSDEQLLLFDMHHSIADGTSMEIITRDFNALYFRELTQPVLQYKDYAAWQVEQQSAGQEIHDQRAYWLQQLDGELPVLELPTDYERPSVKDFHGERIYFHIEEDCTAKLIQLAQETGTTLYMMMLSAWYVLLARYSGQEDIIVGTPVAGRTQEETKDTVGMFVNMLAMRNRPLSQKSFAEFLHEVKENALKAFSNQDCQFDELVDRLNLQREFNRNPLFDVCFDFQNMEFHDLEIDGISFAPYAFPTTTSAYDLVLTCQENKKEKTVEGFLEYATGLFRKETVQRMIGHFQAILQRITTDINTSLGQIDFLTPEEKLWIVTDVNHTALTYDENLVIVELFEQHARTQPDKPALIVADGRQLTYREVNEQANAIAHHLIEQGVTADTLVGVMPRRDEYLIVSLLAVLKAGGAYVPIDPAFPKERITYMLTESNVNILLCPQEYQAGIEFEGEMVDCREIISSIRNHNTNDCSNPVSRTHQNNLACVIFTSGSTGKPKGVMINQGSILNFIQDIQQRGVFQHEEDRVICVTTLSFDIFAFESIVPLCTGHSVYIANENEQLDPMLANEKIVQHKVTHLLSTVSRIKAFVENPDFAQALKQLTCILSGGENYPDDLLKDLQTRSKARLFNMYGPTETTIWSVAKELTASKSVTIGQPIANTQAYIISESGLLQPVGVYGELCLAGHGLARGYLNNPDETKRKFYETEQLPGCRLYRTGDRGRLLANGEIELMGRLDSQIKVRGYRVELDEIEKVVQKHEHIRQAVAAAYDDKRGNKQLGLFCTVKKEADVDGEAHIWLKPWLREKLPHYMIPGFIRQLEELPTLPNGKIDKKALLPQESSEMTGQTKLPSTGLEKAILDIWKDMLGTDRISVRDNFFDVGGNSLGLILINNRINSLIGRSIPLMQLFQYPTVESLVKSIGIPSELQDIGHAMPVAPVAAESHETADIAVIGLAGRFPGAPTIDAFWDNIVSGVESVAEFSDDELLQAGVDADLLSHPKYVKAKGYLDGIEYFDSAFFDYPYQEANMMDPQIRLLHECVWEVLENGGYNPSAYKGLIGLFAGSGSNLPWMIQFLGHQQDLLRAFEAITLNEKDFLTTRVSYKLNLKGPSFNVQTACSTSLVAIHQAVQSLQRGESHMAIAGGVSISYPRKEGYLWHEGMIFSQDGHCKPFAEDSSGTVSGNGCGVVLLKPLAAALRDGDHIYGVIKGSAMNNDGLEKIGYTAPSVSGQAQVIQSALRQAGVSAEDIHYVEAHGTGTKLGDPIEIEALKQAWDTKKTGYCAIGSVKANIGHLDSAAGVAGFIKTVLSLYHRTIPPLLHFTKPNPAIDFANSPFYVNTQAEYRTDRSQILRAGVSSFGIGGTNVHVVLEQPPEISRVQTSEPVNLLLFSARSQSALTHTSETVLEYLHSHPEVHISDAAWTLQMGRKPFEYRKALLLDGGLPYETKEMQQFLQQSGLRIQDGRPTAHFYIAAEAGAYQDLGRDWYTSTERNLHPLAATFNRHVERVIACTELDKRDAFHQLKDNPVLEWFTVSYGIAMSLIDVGVLPDGLFGQGIGEVCALTVAGVLALEHAVEWVQTSGKWLQGLEEGALEAVLNGAGTEAVRKQLLYYPLHPSRIPLIAVSHNSSTIEEISVSVVVIGCEGSDYASAVSQHPHRTKAQDSPPVHVQSAGGHGVVSSWMEFQRLLAKLWCEGFEIDWSMLHPESGRQRIPLPTYVFDATYHEHDVILNAFELKRKEEGSYAQALSQAQQIENGQSSSVRSRDTISEQLAELWQELLGRGEVKAEDDFFVIGGHSLKAITLSANIQQAFKLDMSLTEIFDNAVFDQMVDWIWTNRADEQEFMEIQPVKNKPYYEVSSAQKRMYAVHELVGDAVPYNLASVYVVEGQLDKARCKSIIDEIVQRHESLRTRFQIVNGEVVQIIEDEVPSVVEFNTTTEEDVEAEIKSFIRPFDLAQAPVLRVRWTSIHEEKHILLIDMHHIISDQYSIAILLEEMQALYAGKTLTPLSLQYKDFAAWQNEFFKSEAFGTQLQYWKEEFAGEIPTLNMMTDYVRPPVLTFSGDEVEFEFGEALSGRLEQLASERGLTPYMILMAVLKLTLWKITGQQDLIVGTGIAGRRHTDLDPIVGMFVNTLAIRSQINESLSVGEYLQYIKEKMLKAYENQDCQFEMLLEGLHIKKNIARNPLFDVVINFITMGTEELELDGLSLTPRPMMNKDSKFDLTWTIEKRNNRYVASLEYNTSLFTRHRIESYGTRLLHMLAQLTEDTTRRLSELTLVTPQEREWLLHVLNPAVTLEADHPTLARLFEEQVELHGQRPAIVWNDEELTYAELNIRANKLATRLADMHVQQGDHLAILLDRGPLQIVSILAILKLGCAYVPIDPDYPQSRIAFMLEDSGASLILTDSVLQSILDESLPRLLLDREEGRAAEDDDASHESAPWTTYIGSNIGDADDTAYIMYTSGSTGTPKGVLVSHRNVARVVKNANYVTILHNDRMLQLSNYAFDGSVFDIFGAILNGACLVIISKDSAIEIAQLAKFIEQERITAFFITSALFNMLVDWDVTALKHVRKLLIGGEAISIPHARKAVEYLGPDTLINGYGPTETTVFAAYYPIGHTDEHVHSIPIGYPLSQTKLYILDQQGQLVPPYVPGELYIGGAGVSKGYLNRDELTAQRFVNDPFDNTGKLYRTGDLVWRLPTGEIGFIGRLDFQVKIRGFRIELGEVENHIQLISGVKEAVVLARTDRTGSMYMVAYYTVEQADRADGQGWNQEQMKALLREKLPAYMIPARLIKLERMPLNINGKIDRLALTNISENEQGQSTYAAPRTEVERTILRCMQEVLDQERIGITDDFFEHGGHSIKAIALVQALLQAGLQLKVNEIFMYPTVEQLAALPGLSGSRSSSLLHKHDDLWRDGAVDAAELSEQQIQLLVQHVRASCTLISTMVASADRVGRFPLSPVQLAHGAFGAQVSGFVTSIHDVDEKFLRNLLATIIQRNQLLHSVMEGEDEPAWSEYDSTALSAFITQHIPYIDLRTYHETTKQRLVDGLTGVILSEPYIVGNVPWRLCCLRVSDDTHQILWGFDHIAFDGMSAEVVRRQIEQGISGRDGEPIQPYADYVTLLSKGPVGITEQDIIEYHELRVWKEQNSSIMDSLLHVPNRDVTELELSIPIALTNIADPWRYSFDLVGALLRSYTGITDISLAMIHYGRSYQNQDFYNSVGEFLDIIPVLLREGQPAASLQDVMQHCRRHSINFLSLLYHKQLSGEYVELASLLDASYRRGGQPQALVLYNFQGYASQEEIDAFRNSSGDQEASAPAQLSISVNYDKEQLRIHLESPLGLNADVIQAFIRSYLHGQYTLVH</sequence>
<reference evidence="28" key="1">
    <citation type="submission" date="2018-08" db="EMBL/GenBank/DDBJ databases">
        <authorList>
            <person name="Chevrot R."/>
        </authorList>
    </citation>
    <scope>NUCLEOTIDE SEQUENCE [LARGE SCALE GENOMIC DNA]</scope>
</reference>
<evidence type="ECO:0000256" key="14">
    <source>
        <dbReference type="ARBA" id="ARBA00029443"/>
    </source>
</evidence>
<dbReference type="InterPro" id="IPR020845">
    <property type="entry name" value="AMP-binding_CS"/>
</dbReference>
<dbReference type="Pfam" id="PF00668">
    <property type="entry name" value="Condensation"/>
    <property type="match status" value="3"/>
</dbReference>